<evidence type="ECO:0000259" key="2">
    <source>
        <dbReference type="Pfam" id="PF00107"/>
    </source>
</evidence>
<dbReference type="CDD" id="cd05288">
    <property type="entry name" value="PGDH"/>
    <property type="match status" value="1"/>
</dbReference>
<dbReference type="Pfam" id="PF16884">
    <property type="entry name" value="ADH_N_2"/>
    <property type="match status" value="1"/>
</dbReference>
<dbReference type="InterPro" id="IPR011032">
    <property type="entry name" value="GroES-like_sf"/>
</dbReference>
<evidence type="ECO:0000256" key="1">
    <source>
        <dbReference type="ARBA" id="ARBA00023002"/>
    </source>
</evidence>
<dbReference type="InterPro" id="IPR041694">
    <property type="entry name" value="ADH_N_2"/>
</dbReference>
<organism evidence="4 5">
    <name type="scientific">Macrophomina phaseolina</name>
    <dbReference type="NCBI Taxonomy" id="35725"/>
    <lineage>
        <taxon>Eukaryota</taxon>
        <taxon>Fungi</taxon>
        <taxon>Dikarya</taxon>
        <taxon>Ascomycota</taxon>
        <taxon>Pezizomycotina</taxon>
        <taxon>Dothideomycetes</taxon>
        <taxon>Dothideomycetes incertae sedis</taxon>
        <taxon>Botryosphaeriales</taxon>
        <taxon>Botryosphaeriaceae</taxon>
        <taxon>Macrophomina</taxon>
    </lineage>
</organism>
<dbReference type="PANTHER" id="PTHR43205:SF19">
    <property type="entry name" value="ENOYL REDUCTASE (ER) DOMAIN-CONTAINING PROTEIN"/>
    <property type="match status" value="1"/>
</dbReference>
<dbReference type="SUPFAM" id="SSF50129">
    <property type="entry name" value="GroES-like"/>
    <property type="match status" value="1"/>
</dbReference>
<gene>
    <name evidence="4" type="ORF">B0J12DRAFT_712090</name>
</gene>
<keyword evidence="1" id="KW-0560">Oxidoreductase</keyword>
<protein>
    <recommendedName>
        <fullName evidence="6">Alcohol dehydrogenase superfamily zinc-containing</fullName>
    </recommendedName>
</protein>
<evidence type="ECO:0008006" key="6">
    <source>
        <dbReference type="Google" id="ProtNLM"/>
    </source>
</evidence>
<reference evidence="4 5" key="1">
    <citation type="journal article" date="2021" name="Nat. Commun.">
        <title>Genetic determinants of endophytism in the Arabidopsis root mycobiome.</title>
        <authorList>
            <person name="Mesny F."/>
            <person name="Miyauchi S."/>
            <person name="Thiergart T."/>
            <person name="Pickel B."/>
            <person name="Atanasova L."/>
            <person name="Karlsson M."/>
            <person name="Huettel B."/>
            <person name="Barry K.W."/>
            <person name="Haridas S."/>
            <person name="Chen C."/>
            <person name="Bauer D."/>
            <person name="Andreopoulos W."/>
            <person name="Pangilinan J."/>
            <person name="LaButti K."/>
            <person name="Riley R."/>
            <person name="Lipzen A."/>
            <person name="Clum A."/>
            <person name="Drula E."/>
            <person name="Henrissat B."/>
            <person name="Kohler A."/>
            <person name="Grigoriev I.V."/>
            <person name="Martin F.M."/>
            <person name="Hacquard S."/>
        </authorList>
    </citation>
    <scope>NUCLEOTIDE SEQUENCE [LARGE SCALE GENOMIC DNA]</scope>
    <source>
        <strain evidence="4 5">MPI-SDFR-AT-0080</strain>
    </source>
</reference>
<evidence type="ECO:0000259" key="3">
    <source>
        <dbReference type="Pfam" id="PF16884"/>
    </source>
</evidence>
<dbReference type="InterPro" id="IPR013149">
    <property type="entry name" value="ADH-like_C"/>
</dbReference>
<dbReference type="Gene3D" id="3.90.180.10">
    <property type="entry name" value="Medium-chain alcohol dehydrogenases, catalytic domain"/>
    <property type="match status" value="1"/>
</dbReference>
<evidence type="ECO:0000313" key="5">
    <source>
        <dbReference type="Proteomes" id="UP000774617"/>
    </source>
</evidence>
<feature type="domain" description="Oxidoreductase N-terminal" evidence="3">
    <location>
        <begin position="8"/>
        <end position="111"/>
    </location>
</feature>
<dbReference type="InterPro" id="IPR036291">
    <property type="entry name" value="NAD(P)-bd_dom_sf"/>
</dbReference>
<comment type="caution">
    <text evidence="4">The sequence shown here is derived from an EMBL/GenBank/DDBJ whole genome shotgun (WGS) entry which is preliminary data.</text>
</comment>
<proteinExistence type="predicted"/>
<accession>A0ABQ8G494</accession>
<dbReference type="SUPFAM" id="SSF51735">
    <property type="entry name" value="NAD(P)-binding Rossmann-fold domains"/>
    <property type="match status" value="1"/>
</dbReference>
<dbReference type="PANTHER" id="PTHR43205">
    <property type="entry name" value="PROSTAGLANDIN REDUCTASE"/>
    <property type="match status" value="1"/>
</dbReference>
<keyword evidence="5" id="KW-1185">Reference proteome</keyword>
<dbReference type="Proteomes" id="UP000774617">
    <property type="component" value="Unassembled WGS sequence"/>
</dbReference>
<evidence type="ECO:0000313" key="4">
    <source>
        <dbReference type="EMBL" id="KAH7044459.1"/>
    </source>
</evidence>
<dbReference type="EMBL" id="JAGTJR010000020">
    <property type="protein sequence ID" value="KAH7044459.1"/>
    <property type="molecule type" value="Genomic_DNA"/>
</dbReference>
<sequence length="339" mass="36410">MSAPTTTRQWVLNKQITGEPVLDGPNATFSIRTVDLPALKDGQVLLRTKFLSNDPAQRGWITPMESPDRLYVPQFRLVVESKADSLPKGTLVQAYTGWTEYAVQDAAGLQPLQDVPGLSPTHFLGALGLTGLTAYYGIKIIAGAKPDDVVIVSGAAGATGSMVVQIAKKLIGCKTVIGIAGGDAKCQWVKSLGADVCLNYKSPTFKKDLIEATPQYANVYFDNVGGEILDLVLSRMALEGRVAVCGAISGYNGTSGQLLKNWFDVITMRLLLKGFIVLDWVKQGKAKESIDEIANAAKEGKIKISDEGETIVSASFEEIPKTWVKLFDGSNTGKLVTKL</sequence>
<dbReference type="Gene3D" id="3.40.50.720">
    <property type="entry name" value="NAD(P)-binding Rossmann-like Domain"/>
    <property type="match status" value="1"/>
</dbReference>
<name>A0ABQ8G494_9PEZI</name>
<feature type="domain" description="Alcohol dehydrogenase-like C-terminal" evidence="2">
    <location>
        <begin position="159"/>
        <end position="293"/>
    </location>
</feature>
<dbReference type="Pfam" id="PF00107">
    <property type="entry name" value="ADH_zinc_N"/>
    <property type="match status" value="1"/>
</dbReference>
<dbReference type="InterPro" id="IPR045010">
    <property type="entry name" value="MDR_fam"/>
</dbReference>